<dbReference type="eggNOG" id="ENOG502ZBCE">
    <property type="taxonomic scope" value="Bacteria"/>
</dbReference>
<dbReference type="OrthoDB" id="484666at2"/>
<dbReference type="EMBL" id="CP003620">
    <property type="protein sequence ID" value="AFZ13259.1"/>
    <property type="molecule type" value="Genomic_DNA"/>
</dbReference>
<gene>
    <name evidence="1" type="ORF">Cri9333_2392</name>
</gene>
<proteinExistence type="predicted"/>
<protein>
    <submittedName>
        <fullName evidence="1">Uncharacterized protein</fullName>
    </submittedName>
</protein>
<keyword evidence="2" id="KW-1185">Reference proteome</keyword>
<dbReference type="RefSeq" id="WP_015203373.1">
    <property type="nucleotide sequence ID" value="NC_019753.1"/>
</dbReference>
<dbReference type="AlphaFoldDB" id="K9W0E7"/>
<dbReference type="Proteomes" id="UP000010472">
    <property type="component" value="Chromosome"/>
</dbReference>
<accession>K9W0E7</accession>
<dbReference type="STRING" id="1173022.Cri9333_2392"/>
<reference evidence="1 2" key="1">
    <citation type="submission" date="2012-06" db="EMBL/GenBank/DDBJ databases">
        <title>Finished chromosome of genome of Crinalium epipsammum PCC 9333.</title>
        <authorList>
            <consortium name="US DOE Joint Genome Institute"/>
            <person name="Gugger M."/>
            <person name="Coursin T."/>
            <person name="Rippka R."/>
            <person name="Tandeau De Marsac N."/>
            <person name="Huntemann M."/>
            <person name="Wei C.-L."/>
            <person name="Han J."/>
            <person name="Detter J.C."/>
            <person name="Han C."/>
            <person name="Tapia R."/>
            <person name="Davenport K."/>
            <person name="Daligault H."/>
            <person name="Erkkila T."/>
            <person name="Gu W."/>
            <person name="Munk A.C.C."/>
            <person name="Teshima H."/>
            <person name="Xu Y."/>
            <person name="Chain P."/>
            <person name="Chen A."/>
            <person name="Krypides N."/>
            <person name="Mavromatis K."/>
            <person name="Markowitz V."/>
            <person name="Szeto E."/>
            <person name="Ivanova N."/>
            <person name="Mikhailova N."/>
            <person name="Ovchinnikova G."/>
            <person name="Pagani I."/>
            <person name="Pati A."/>
            <person name="Goodwin L."/>
            <person name="Peters L."/>
            <person name="Pitluck S."/>
            <person name="Woyke T."/>
            <person name="Kerfeld C."/>
        </authorList>
    </citation>
    <scope>NUCLEOTIDE SEQUENCE [LARGE SCALE GENOMIC DNA]</scope>
    <source>
        <strain evidence="1 2">PCC 9333</strain>
    </source>
</reference>
<dbReference type="KEGG" id="cep:Cri9333_2392"/>
<name>K9W0E7_9CYAN</name>
<sequence>MFTTWEMRWFYPGIPPATVEDWFFGDRSGELLATPDEREDVYLYTTPVCEYLGIKLRQGKLEVKWRNAELGVIQFGQNWQAKLEKWVKWICDDPTATNMTPANVLNNGAWISVKKSRSQRMYKINIDTEIQLLPIQQPMDQACAVELTKLNINGNNWWTVAFEAFGEDVSTTDMLLPAAELIFKNYQGVDLQPQNSFAYPKWLSLVV</sequence>
<dbReference type="HOGENOM" id="CLU_114517_0_0_3"/>
<evidence type="ECO:0000313" key="2">
    <source>
        <dbReference type="Proteomes" id="UP000010472"/>
    </source>
</evidence>
<organism evidence="1 2">
    <name type="scientific">Crinalium epipsammum PCC 9333</name>
    <dbReference type="NCBI Taxonomy" id="1173022"/>
    <lineage>
        <taxon>Bacteria</taxon>
        <taxon>Bacillati</taxon>
        <taxon>Cyanobacteriota</taxon>
        <taxon>Cyanophyceae</taxon>
        <taxon>Gomontiellales</taxon>
        <taxon>Gomontiellaceae</taxon>
        <taxon>Crinalium</taxon>
    </lineage>
</organism>
<evidence type="ECO:0000313" key="1">
    <source>
        <dbReference type="EMBL" id="AFZ13259.1"/>
    </source>
</evidence>